<proteinExistence type="predicted"/>
<sequence length="125" mass="14156">MAICHASITPYFAVKFVVLDLCFTENTDGMKQQQDVKTLFASNLENLSVSIQCLTAFQLKLLGGSSALLSERKDEEEVFLLNVFDSVREFDRPKRLFRSIIARALLTPARPEILRIVRQGILSSY</sequence>
<comment type="caution">
    <text evidence="1">The sequence shown here is derived from an EMBL/GenBank/DDBJ whole genome shotgun (WGS) entry which is preliminary data.</text>
</comment>
<protein>
    <submittedName>
        <fullName evidence="1">Uncharacterized protein</fullName>
    </submittedName>
</protein>
<reference evidence="1" key="1">
    <citation type="journal article" date="2023" name="G3 (Bethesda)">
        <title>Whole genome assembly and annotation of the endangered Caribbean coral Acropora cervicornis.</title>
        <authorList>
            <person name="Selwyn J.D."/>
            <person name="Vollmer S.V."/>
        </authorList>
    </citation>
    <scope>NUCLEOTIDE SEQUENCE</scope>
    <source>
        <strain evidence="1">K2</strain>
    </source>
</reference>
<dbReference type="EMBL" id="JARQWQ010000002">
    <property type="protein sequence ID" value="KAK2573354.1"/>
    <property type="molecule type" value="Genomic_DNA"/>
</dbReference>
<reference evidence="1" key="2">
    <citation type="journal article" date="2023" name="Science">
        <title>Genomic signatures of disease resistance in endangered staghorn corals.</title>
        <authorList>
            <person name="Vollmer S.V."/>
            <person name="Selwyn J.D."/>
            <person name="Despard B.A."/>
            <person name="Roesel C.L."/>
        </authorList>
    </citation>
    <scope>NUCLEOTIDE SEQUENCE</scope>
    <source>
        <strain evidence="1">K2</strain>
    </source>
</reference>
<organism evidence="1 2">
    <name type="scientific">Acropora cervicornis</name>
    <name type="common">Staghorn coral</name>
    <dbReference type="NCBI Taxonomy" id="6130"/>
    <lineage>
        <taxon>Eukaryota</taxon>
        <taxon>Metazoa</taxon>
        <taxon>Cnidaria</taxon>
        <taxon>Anthozoa</taxon>
        <taxon>Hexacorallia</taxon>
        <taxon>Scleractinia</taxon>
        <taxon>Astrocoeniina</taxon>
        <taxon>Acroporidae</taxon>
        <taxon>Acropora</taxon>
    </lineage>
</organism>
<evidence type="ECO:0000313" key="1">
    <source>
        <dbReference type="EMBL" id="KAK2573354.1"/>
    </source>
</evidence>
<evidence type="ECO:0000313" key="2">
    <source>
        <dbReference type="Proteomes" id="UP001249851"/>
    </source>
</evidence>
<dbReference type="AlphaFoldDB" id="A0AAD9R5D0"/>
<accession>A0AAD9R5D0</accession>
<dbReference type="Proteomes" id="UP001249851">
    <property type="component" value="Unassembled WGS sequence"/>
</dbReference>
<keyword evidence="2" id="KW-1185">Reference proteome</keyword>
<gene>
    <name evidence="1" type="ORF">P5673_001001</name>
</gene>
<name>A0AAD9R5D0_ACRCE</name>